<dbReference type="SMART" id="SM00283">
    <property type="entry name" value="MA"/>
    <property type="match status" value="1"/>
</dbReference>
<dbReference type="PROSITE" id="PS50885">
    <property type="entry name" value="HAMP"/>
    <property type="match status" value="1"/>
</dbReference>
<dbReference type="PRINTS" id="PR00260">
    <property type="entry name" value="CHEMTRNSDUCR"/>
</dbReference>
<feature type="transmembrane region" description="Helical" evidence="6">
    <location>
        <begin position="315"/>
        <end position="338"/>
    </location>
</feature>
<evidence type="ECO:0000256" key="3">
    <source>
        <dbReference type="ARBA" id="ARBA00029447"/>
    </source>
</evidence>
<proteinExistence type="inferred from homology"/>
<dbReference type="SMART" id="SM00304">
    <property type="entry name" value="HAMP"/>
    <property type="match status" value="2"/>
</dbReference>
<dbReference type="RefSeq" id="WP_344800918.1">
    <property type="nucleotide sequence ID" value="NZ_BAABBN010000017.1"/>
</dbReference>
<dbReference type="InterPro" id="IPR003660">
    <property type="entry name" value="HAMP_dom"/>
</dbReference>
<reference evidence="10" key="1">
    <citation type="journal article" date="2019" name="Int. J. Syst. Evol. Microbiol.">
        <title>The Global Catalogue of Microorganisms (GCM) 10K type strain sequencing project: providing services to taxonomists for standard genome sequencing and annotation.</title>
        <authorList>
            <consortium name="The Broad Institute Genomics Platform"/>
            <consortium name="The Broad Institute Genome Sequencing Center for Infectious Disease"/>
            <person name="Wu L."/>
            <person name="Ma J."/>
        </authorList>
    </citation>
    <scope>NUCLEOTIDE SEQUENCE [LARGE SCALE GENOMIC DNA]</scope>
    <source>
        <strain evidence="10">JCM 17551</strain>
    </source>
</reference>
<gene>
    <name evidence="9" type="ORF">GCM10022277_44930</name>
</gene>
<dbReference type="PROSITE" id="PS50111">
    <property type="entry name" value="CHEMOTAXIS_TRANSDUC_2"/>
    <property type="match status" value="1"/>
</dbReference>
<evidence type="ECO:0000256" key="1">
    <source>
        <dbReference type="ARBA" id="ARBA00004370"/>
    </source>
</evidence>
<keyword evidence="2 4" id="KW-0807">Transducer</keyword>
<dbReference type="PANTHER" id="PTHR32089">
    <property type="entry name" value="METHYL-ACCEPTING CHEMOTAXIS PROTEIN MCPB"/>
    <property type="match status" value="1"/>
</dbReference>
<dbReference type="Pfam" id="PF00672">
    <property type="entry name" value="HAMP"/>
    <property type="match status" value="1"/>
</dbReference>
<name>A0ABP7NDW0_9GAMM</name>
<feature type="compositionally biased region" description="Polar residues" evidence="5">
    <location>
        <begin position="402"/>
        <end position="414"/>
    </location>
</feature>
<evidence type="ECO:0000313" key="10">
    <source>
        <dbReference type="Proteomes" id="UP001501565"/>
    </source>
</evidence>
<dbReference type="EMBL" id="BAABBN010000017">
    <property type="protein sequence ID" value="GAA3944220.1"/>
    <property type="molecule type" value="Genomic_DNA"/>
</dbReference>
<evidence type="ECO:0000256" key="5">
    <source>
        <dbReference type="SAM" id="MobiDB-lite"/>
    </source>
</evidence>
<evidence type="ECO:0000313" key="9">
    <source>
        <dbReference type="EMBL" id="GAA3944220.1"/>
    </source>
</evidence>
<evidence type="ECO:0000259" key="8">
    <source>
        <dbReference type="PROSITE" id="PS50885"/>
    </source>
</evidence>
<evidence type="ECO:0008006" key="11">
    <source>
        <dbReference type="Google" id="ProtNLM"/>
    </source>
</evidence>
<accession>A0ABP7NDW0</accession>
<evidence type="ECO:0000259" key="7">
    <source>
        <dbReference type="PROSITE" id="PS50111"/>
    </source>
</evidence>
<dbReference type="Proteomes" id="UP001501565">
    <property type="component" value="Unassembled WGS sequence"/>
</dbReference>
<dbReference type="InterPro" id="IPR004090">
    <property type="entry name" value="Chemotax_Me-accpt_rcpt"/>
</dbReference>
<keyword evidence="6" id="KW-0472">Membrane</keyword>
<dbReference type="CDD" id="cd11386">
    <property type="entry name" value="MCP_signal"/>
    <property type="match status" value="1"/>
</dbReference>
<feature type="domain" description="Methyl-accepting transducer" evidence="7">
    <location>
        <begin position="394"/>
        <end position="630"/>
    </location>
</feature>
<organism evidence="9 10">
    <name type="scientific">Litoribacillus peritrichatus</name>
    <dbReference type="NCBI Taxonomy" id="718191"/>
    <lineage>
        <taxon>Bacteria</taxon>
        <taxon>Pseudomonadati</taxon>
        <taxon>Pseudomonadota</taxon>
        <taxon>Gammaproteobacteria</taxon>
        <taxon>Oceanospirillales</taxon>
        <taxon>Oceanospirillaceae</taxon>
        <taxon>Litoribacillus</taxon>
    </lineage>
</organism>
<comment type="caution">
    <text evidence="9">The sequence shown here is derived from an EMBL/GenBank/DDBJ whole genome shotgun (WGS) entry which is preliminary data.</text>
</comment>
<evidence type="ECO:0000256" key="6">
    <source>
        <dbReference type="SAM" id="Phobius"/>
    </source>
</evidence>
<evidence type="ECO:0000256" key="4">
    <source>
        <dbReference type="PROSITE-ProRule" id="PRU00284"/>
    </source>
</evidence>
<dbReference type="Gene3D" id="1.10.287.950">
    <property type="entry name" value="Methyl-accepting chemotaxis protein"/>
    <property type="match status" value="1"/>
</dbReference>
<feature type="region of interest" description="Disordered" evidence="5">
    <location>
        <begin position="402"/>
        <end position="422"/>
    </location>
</feature>
<sequence length="666" mass="72093">MKVSVGIKIGGGFAAVLIMLLIAGGFGLRGAVKLGNNVDYLSQTAWPLAQASNELAQTLQQQSSLVTEVIESLGSGSATKLAELKKSRTTAESLFSQLKSYELVSGDTINELDNRFKNFSSSQAKLLASHSAYVAARKEAFAGFNKFELYMDLVQFYNNQIFSLPSVDQGDKWDLQTYFFQSKAALSKRFFYLQRYLGGDDPDSMLDKMEGAWDDLSDEAESLAELEVLENSIKSGEYQGKSYIEVLESLLESHRTQFDKLVDFNKAFISAKVEYIKVAADFNGYLEVSKRMVSKVVAEETEGATETKYDVYKSISVALVTGFLIAVAATVICLISVVKPIIVAGHRMEDIASGEGDLTRTINVKGNDEVASMAESFNNFVGTIRSTVAKIIDRAEDLTQSATQLQNQADSTRAATAEQREGSEQIAVALNEMSSAVQEVAKNAADAQSSTQEANNKVNESQQVVSTNRQAISELSSEIQSASEVVRQLEGESQAVGSILDVIKAIAEQTNLLALNAAIEAARAGEQGRGFAVVADEVRTLAQRTQDATNEIQKVIAGLQSKSNEAVSVMEGSRDRAEHSVASAEAINQLLNELRDSVNECLSMNIQIATAAEEQVSVTEEINRHVNHISDLSGTAAAGAEANSETSLKVAELADQLTKMTNRFKV</sequence>
<dbReference type="PANTHER" id="PTHR32089:SF120">
    <property type="entry name" value="METHYL-ACCEPTING CHEMOTAXIS PROTEIN TLPQ"/>
    <property type="match status" value="1"/>
</dbReference>
<protein>
    <recommendedName>
        <fullName evidence="11">Methyl-accepting chemotaxis protein</fullName>
    </recommendedName>
</protein>
<evidence type="ECO:0000256" key="2">
    <source>
        <dbReference type="ARBA" id="ARBA00023224"/>
    </source>
</evidence>
<keyword evidence="6" id="KW-0812">Transmembrane</keyword>
<dbReference type="InterPro" id="IPR004089">
    <property type="entry name" value="MCPsignal_dom"/>
</dbReference>
<comment type="similarity">
    <text evidence="3">Belongs to the methyl-accepting chemotaxis (MCP) protein family.</text>
</comment>
<dbReference type="Pfam" id="PF00015">
    <property type="entry name" value="MCPsignal"/>
    <property type="match status" value="1"/>
</dbReference>
<dbReference type="SUPFAM" id="SSF58104">
    <property type="entry name" value="Methyl-accepting chemotaxis protein (MCP) signaling domain"/>
    <property type="match status" value="1"/>
</dbReference>
<keyword evidence="10" id="KW-1185">Reference proteome</keyword>
<feature type="transmembrane region" description="Helical" evidence="6">
    <location>
        <begin position="12"/>
        <end position="32"/>
    </location>
</feature>
<feature type="domain" description="HAMP" evidence="8">
    <location>
        <begin position="335"/>
        <end position="389"/>
    </location>
</feature>
<keyword evidence="6" id="KW-1133">Transmembrane helix</keyword>
<comment type="subcellular location">
    <subcellularLocation>
        <location evidence="1">Membrane</location>
    </subcellularLocation>
</comment>
<dbReference type="CDD" id="cd06225">
    <property type="entry name" value="HAMP"/>
    <property type="match status" value="1"/>
</dbReference>